<dbReference type="InterPro" id="IPR036661">
    <property type="entry name" value="Luciferase-like_sf"/>
</dbReference>
<gene>
    <name evidence="1" type="ORF">B9Q08_03785</name>
</gene>
<evidence type="ECO:0008006" key="3">
    <source>
        <dbReference type="Google" id="ProtNLM"/>
    </source>
</evidence>
<sequence length="71" mass="8343">MYNLLSEMRFGIRLGDWFGSTQTLVELALTAEKEGFDYCWVSHDVFMRSSLVTLTTIRLRIKENITRQHDT</sequence>
<comment type="caution">
    <text evidence="1">The sequence shown here is derived from an EMBL/GenBank/DDBJ whole genome shotgun (WGS) entry which is preliminary data.</text>
</comment>
<evidence type="ECO:0000313" key="2">
    <source>
        <dbReference type="Proteomes" id="UP000240490"/>
    </source>
</evidence>
<protein>
    <recommendedName>
        <fullName evidence="3">Luciferase-like domain-containing protein</fullName>
    </recommendedName>
</protein>
<accession>A0A2R6AX88</accession>
<dbReference type="GO" id="GO:0016705">
    <property type="term" value="F:oxidoreductase activity, acting on paired donors, with incorporation or reduction of molecular oxygen"/>
    <property type="evidence" value="ECO:0007669"/>
    <property type="project" value="InterPro"/>
</dbReference>
<dbReference type="Proteomes" id="UP000240490">
    <property type="component" value="Unassembled WGS sequence"/>
</dbReference>
<reference evidence="1 2" key="1">
    <citation type="submission" date="2017-04" db="EMBL/GenBank/DDBJ databases">
        <title>Novel microbial lineages endemic to geothermal iron-oxide mats fill important gaps in the evolutionary history of Archaea.</title>
        <authorList>
            <person name="Jay Z.J."/>
            <person name="Beam J.P."/>
            <person name="Dlakic M."/>
            <person name="Rusch D.B."/>
            <person name="Kozubal M.A."/>
            <person name="Inskeep W.P."/>
        </authorList>
    </citation>
    <scope>NUCLEOTIDE SEQUENCE [LARGE SCALE GENOMIC DNA]</scope>
    <source>
        <strain evidence="1">ECH_B_SAG-M15</strain>
    </source>
</reference>
<name>A0A2R6AX88_9ARCH</name>
<dbReference type="EMBL" id="NEXJ01000064">
    <property type="protein sequence ID" value="PSN90923.1"/>
    <property type="molecule type" value="Genomic_DNA"/>
</dbReference>
<evidence type="ECO:0000313" key="1">
    <source>
        <dbReference type="EMBL" id="PSN90923.1"/>
    </source>
</evidence>
<dbReference type="AlphaFoldDB" id="A0A2R6AX88"/>
<dbReference type="SUPFAM" id="SSF51679">
    <property type="entry name" value="Bacterial luciferase-like"/>
    <property type="match status" value="1"/>
</dbReference>
<organism evidence="1 2">
    <name type="scientific">Candidatus Marsarchaeota G2 archaeon ECH_B_SAG-M15</name>
    <dbReference type="NCBI Taxonomy" id="1978162"/>
    <lineage>
        <taxon>Archaea</taxon>
        <taxon>Candidatus Marsarchaeota</taxon>
        <taxon>Candidatus Marsarchaeota group 2</taxon>
    </lineage>
</organism>
<proteinExistence type="predicted"/>